<dbReference type="KEGG" id="aun:AWM73_02640"/>
<dbReference type="Proteomes" id="UP001069145">
    <property type="component" value="Unassembled WGS sequence"/>
</dbReference>
<dbReference type="Proteomes" id="UP000594771">
    <property type="component" value="Chromosome"/>
</dbReference>
<evidence type="ECO:0000313" key="4">
    <source>
        <dbReference type="Proteomes" id="UP000594771"/>
    </source>
</evidence>
<dbReference type="InterPro" id="IPR039143">
    <property type="entry name" value="GNPNAT1-like"/>
</dbReference>
<evidence type="ECO:0000313" key="3">
    <source>
        <dbReference type="EMBL" id="QPS01185.1"/>
    </source>
</evidence>
<dbReference type="Gene3D" id="3.40.630.30">
    <property type="match status" value="1"/>
</dbReference>
<dbReference type="CDD" id="cd04301">
    <property type="entry name" value="NAT_SF"/>
    <property type="match status" value="1"/>
</dbReference>
<evidence type="ECO:0000313" key="5">
    <source>
        <dbReference type="Proteomes" id="UP001069145"/>
    </source>
</evidence>
<feature type="domain" description="N-acetyltransferase" evidence="1">
    <location>
        <begin position="2"/>
        <end position="145"/>
    </location>
</feature>
<dbReference type="EMBL" id="CP065662">
    <property type="protein sequence ID" value="QPS01185.1"/>
    <property type="molecule type" value="Genomic_DNA"/>
</dbReference>
<proteinExistence type="predicted"/>
<dbReference type="PANTHER" id="PTHR13355:SF11">
    <property type="entry name" value="GLUCOSAMINE 6-PHOSPHATE N-ACETYLTRANSFERASE"/>
    <property type="match status" value="1"/>
</dbReference>
<name>A0A0X8FDT1_9LACT</name>
<dbReference type="InterPro" id="IPR000182">
    <property type="entry name" value="GNAT_dom"/>
</dbReference>
<sequence>MITIHMSQALNSKLYHDALTIRKQVFIEEQGVDPQIEIDDFESLCFHFCLYRNGQALATCRLYPLNREEIKMQRVAVSKNARHLGYGQALMEACLKFAKDRHYSSCILDAQETAVPFYLKLGFQIESELFLEAGIKHRKMAYALR</sequence>
<dbReference type="SUPFAM" id="SSF55729">
    <property type="entry name" value="Acyl-CoA N-acyltransferases (Nat)"/>
    <property type="match status" value="1"/>
</dbReference>
<dbReference type="AlphaFoldDB" id="A0A0X8FDT1"/>
<accession>A0A0X8FDT1</accession>
<organism evidence="3 4">
    <name type="scientific">Aerococcus urinae</name>
    <dbReference type="NCBI Taxonomy" id="1376"/>
    <lineage>
        <taxon>Bacteria</taxon>
        <taxon>Bacillati</taxon>
        <taxon>Bacillota</taxon>
        <taxon>Bacilli</taxon>
        <taxon>Lactobacillales</taxon>
        <taxon>Aerococcaceae</taxon>
        <taxon>Aerococcus</taxon>
    </lineage>
</organism>
<dbReference type="OrthoDB" id="9796171at2"/>
<keyword evidence="2" id="KW-0012">Acyltransferase</keyword>
<keyword evidence="5" id="KW-1185">Reference proteome</keyword>
<dbReference type="PANTHER" id="PTHR13355">
    <property type="entry name" value="GLUCOSAMINE 6-PHOSPHATE N-ACETYLTRANSFERASE"/>
    <property type="match status" value="1"/>
</dbReference>
<dbReference type="EC" id="2.3.1.-" evidence="2"/>
<dbReference type="GeneID" id="35767878"/>
<keyword evidence="3" id="KW-0808">Transferase</keyword>
<dbReference type="RefSeq" id="WP_060777965.1">
    <property type="nucleotide sequence ID" value="NZ_CAJHLF010000003.1"/>
</dbReference>
<reference evidence="2" key="2">
    <citation type="submission" date="2022-09" db="EMBL/GenBank/DDBJ databases">
        <title>Aerococcus urinae taxonomy study.</title>
        <authorList>
            <person name="Christensen J."/>
            <person name="Senneby E."/>
        </authorList>
    </citation>
    <scope>NUCLEOTIDE SEQUENCE</scope>
    <source>
        <strain evidence="2">NLD-066-U95</strain>
    </source>
</reference>
<gene>
    <name evidence="3" type="ORF">I6G68_07410</name>
    <name evidence="2" type="ORF">ODY43_03800</name>
</gene>
<dbReference type="PROSITE" id="PS51186">
    <property type="entry name" value="GNAT"/>
    <property type="match status" value="1"/>
</dbReference>
<evidence type="ECO:0000313" key="2">
    <source>
        <dbReference type="EMBL" id="MCY3053106.1"/>
    </source>
</evidence>
<protein>
    <submittedName>
        <fullName evidence="3">GNAT family N-acetyltransferase</fullName>
        <ecNumber evidence="2">2.3.1.-</ecNumber>
    </submittedName>
</protein>
<dbReference type="GO" id="GO:0004343">
    <property type="term" value="F:glucosamine 6-phosphate N-acetyltransferase activity"/>
    <property type="evidence" value="ECO:0007669"/>
    <property type="project" value="TreeGrafter"/>
</dbReference>
<dbReference type="InterPro" id="IPR016181">
    <property type="entry name" value="Acyl_CoA_acyltransferase"/>
</dbReference>
<dbReference type="Pfam" id="PF00583">
    <property type="entry name" value="Acetyltransf_1"/>
    <property type="match status" value="1"/>
</dbReference>
<evidence type="ECO:0000259" key="1">
    <source>
        <dbReference type="PROSITE" id="PS51186"/>
    </source>
</evidence>
<dbReference type="EMBL" id="JAOTML010000003">
    <property type="protein sequence ID" value="MCY3053106.1"/>
    <property type="molecule type" value="Genomic_DNA"/>
</dbReference>
<reference evidence="3 4" key="1">
    <citation type="submission" date="2020-12" db="EMBL/GenBank/DDBJ databases">
        <title>FDA dAtabase for Regulatory Grade micrObial Sequences (FDA-ARGOS): Supporting development and validation of Infectious Disease Dx tests.</title>
        <authorList>
            <person name="Sproer C."/>
            <person name="Gronow S."/>
            <person name="Severitt S."/>
            <person name="Schroder I."/>
            <person name="Tallon L."/>
            <person name="Sadzewicz L."/>
            <person name="Zhao X."/>
            <person name="Boylan J."/>
            <person name="Ott S."/>
            <person name="Bowen H."/>
            <person name="Vavikolanu K."/>
            <person name="Mehta A."/>
            <person name="Aluvathingal J."/>
            <person name="Nadendla S."/>
            <person name="Lowell S."/>
            <person name="Myers T."/>
            <person name="Yan Y."/>
            <person name="Sichtig H."/>
        </authorList>
    </citation>
    <scope>NUCLEOTIDE SEQUENCE [LARGE SCALE GENOMIC DNA]</scope>
    <source>
        <strain evidence="3 4">FDAARGOS_911</strain>
    </source>
</reference>